<protein>
    <recommendedName>
        <fullName evidence="2">RUN domain-containing protein</fullName>
    </recommendedName>
</protein>
<feature type="region of interest" description="Disordered" evidence="1">
    <location>
        <begin position="28"/>
        <end position="50"/>
    </location>
</feature>
<reference evidence="3 4" key="1">
    <citation type="journal article" date="2009" name="Science">
        <title>Green evolution and dynamic adaptations revealed by genomes of the marine picoeukaryotes Micromonas.</title>
        <authorList>
            <person name="Worden A.Z."/>
            <person name="Lee J.H."/>
            <person name="Mock T."/>
            <person name="Rouze P."/>
            <person name="Simmons M.P."/>
            <person name="Aerts A.L."/>
            <person name="Allen A.E."/>
            <person name="Cuvelier M.L."/>
            <person name="Derelle E."/>
            <person name="Everett M.V."/>
            <person name="Foulon E."/>
            <person name="Grimwood J."/>
            <person name="Gundlach H."/>
            <person name="Henrissat B."/>
            <person name="Napoli C."/>
            <person name="McDonald S.M."/>
            <person name="Parker M.S."/>
            <person name="Rombauts S."/>
            <person name="Salamov A."/>
            <person name="Von Dassow P."/>
            <person name="Badger J.H."/>
            <person name="Coutinho P.M."/>
            <person name="Demir E."/>
            <person name="Dubchak I."/>
            <person name="Gentemann C."/>
            <person name="Eikrem W."/>
            <person name="Gready J.E."/>
            <person name="John U."/>
            <person name="Lanier W."/>
            <person name="Lindquist E.A."/>
            <person name="Lucas S."/>
            <person name="Mayer K.F."/>
            <person name="Moreau H."/>
            <person name="Not F."/>
            <person name="Otillar R."/>
            <person name="Panaud O."/>
            <person name="Pangilinan J."/>
            <person name="Paulsen I."/>
            <person name="Piegu B."/>
            <person name="Poliakov A."/>
            <person name="Robbens S."/>
            <person name="Schmutz J."/>
            <person name="Toulza E."/>
            <person name="Wyss T."/>
            <person name="Zelensky A."/>
            <person name="Zhou K."/>
            <person name="Armbrust E.V."/>
            <person name="Bhattacharya D."/>
            <person name="Goodenough U.W."/>
            <person name="Van de Peer Y."/>
            <person name="Grigoriev I.V."/>
        </authorList>
    </citation>
    <scope>NUCLEOTIDE SEQUENCE [LARGE SCALE GENOMIC DNA]</scope>
    <source>
        <strain evidence="4">RCC299 / NOUM17</strain>
    </source>
</reference>
<dbReference type="PROSITE" id="PS50826">
    <property type="entry name" value="RUN"/>
    <property type="match status" value="1"/>
</dbReference>
<dbReference type="EMBL" id="CP001323">
    <property type="protein sequence ID" value="ACO61138.1"/>
    <property type="molecule type" value="Genomic_DNA"/>
</dbReference>
<dbReference type="AlphaFoldDB" id="C1DZL2"/>
<dbReference type="RefSeq" id="XP_002499880.1">
    <property type="nucleotide sequence ID" value="XM_002499834.1"/>
</dbReference>
<dbReference type="InterPro" id="IPR004012">
    <property type="entry name" value="Run_dom"/>
</dbReference>
<dbReference type="SUPFAM" id="SSF140741">
    <property type="entry name" value="RUN domain-like"/>
    <property type="match status" value="1"/>
</dbReference>
<proteinExistence type="predicted"/>
<sequence length="454" mass="46222">MGEGDVQADESPLARAANQLRIPLRERRKLSTAATEVAKSVADDEPARRSEREEILRALEGSAREVLAAAVRAQRAEESGEEPSTPVAEDNGHVERLCAAVQAALDHRACATCAGWGSGIGEMLRLDRLKIGGASDAARPPEARTAAAALEAFERDLEPASSRFNVFRPQAATGGRPGGSDDPSHQGDRVMSEARIKKHHSMPPPSTPAARVRGWIHRALNAGELANKLAALARRHDITRAGGHRNRCYDPGALIADEESASRLLGVCVGLSAVKFDLPTDAETLEALFSSVEVGSGGDDPDAVRDGSEVAGSNPAGGAGMFLNKTWGAVTAVGAGAVTGAAALGGHAATGVGALGGHAAAGVAAIGTGAHALGTGAVTGVATGVKTVGEGVKTVGEGALSGVYAGVRTVAGMWAPAPEEDDLLSDMRDVLAEEGVALLDERIDLGGGQGLVKS</sequence>
<dbReference type="GeneID" id="8241074"/>
<dbReference type="CDD" id="cd17671">
    <property type="entry name" value="RUN"/>
    <property type="match status" value="1"/>
</dbReference>
<dbReference type="Proteomes" id="UP000002009">
    <property type="component" value="Chromosome 2"/>
</dbReference>
<dbReference type="InParanoid" id="C1DZL2"/>
<feature type="domain" description="RUN" evidence="2">
    <location>
        <begin position="88"/>
        <end position="283"/>
    </location>
</feature>
<evidence type="ECO:0000259" key="2">
    <source>
        <dbReference type="PROSITE" id="PS50826"/>
    </source>
</evidence>
<dbReference type="SMART" id="SM00593">
    <property type="entry name" value="RUN"/>
    <property type="match status" value="1"/>
</dbReference>
<dbReference type="InterPro" id="IPR037213">
    <property type="entry name" value="Run_dom_sf"/>
</dbReference>
<name>C1DZL2_MICCC</name>
<evidence type="ECO:0000313" key="4">
    <source>
        <dbReference type="Proteomes" id="UP000002009"/>
    </source>
</evidence>
<evidence type="ECO:0000313" key="3">
    <source>
        <dbReference type="EMBL" id="ACO61138.1"/>
    </source>
</evidence>
<gene>
    <name evidence="3" type="ORF">MICPUN_54242</name>
</gene>
<feature type="compositionally biased region" description="Basic and acidic residues" evidence="1">
    <location>
        <begin position="41"/>
        <end position="50"/>
    </location>
</feature>
<keyword evidence="4" id="KW-1185">Reference proteome</keyword>
<feature type="region of interest" description="Disordered" evidence="1">
    <location>
        <begin position="1"/>
        <end position="20"/>
    </location>
</feature>
<dbReference type="Pfam" id="PF02759">
    <property type="entry name" value="RUN"/>
    <property type="match status" value="1"/>
</dbReference>
<dbReference type="Gene3D" id="1.20.58.900">
    <property type="match status" value="1"/>
</dbReference>
<evidence type="ECO:0000256" key="1">
    <source>
        <dbReference type="SAM" id="MobiDB-lite"/>
    </source>
</evidence>
<accession>C1DZL2</accession>
<organism evidence="3 4">
    <name type="scientific">Micromonas commoda (strain RCC299 / NOUM17 / CCMP2709)</name>
    <name type="common">Picoplanktonic green alga</name>
    <dbReference type="NCBI Taxonomy" id="296587"/>
    <lineage>
        <taxon>Eukaryota</taxon>
        <taxon>Viridiplantae</taxon>
        <taxon>Chlorophyta</taxon>
        <taxon>Mamiellophyceae</taxon>
        <taxon>Mamiellales</taxon>
        <taxon>Mamiellaceae</taxon>
        <taxon>Micromonas</taxon>
    </lineage>
</organism>
<dbReference type="KEGG" id="mis:MICPUN_54242"/>
<feature type="region of interest" description="Disordered" evidence="1">
    <location>
        <begin position="168"/>
        <end position="189"/>
    </location>
</feature>